<protein>
    <recommendedName>
        <fullName evidence="7">Dolichol-phosphate mannosyltransferase subunit 3</fullName>
    </recommendedName>
</protein>
<dbReference type="Proteomes" id="UP001222027">
    <property type="component" value="Unassembled WGS sequence"/>
</dbReference>
<evidence type="ECO:0000256" key="4">
    <source>
        <dbReference type="ARBA" id="ARBA00022824"/>
    </source>
</evidence>
<comment type="similarity">
    <text evidence="2 7">Belongs to the DPM3 family.</text>
</comment>
<evidence type="ECO:0000256" key="5">
    <source>
        <dbReference type="ARBA" id="ARBA00022989"/>
    </source>
</evidence>
<comment type="pathway">
    <text evidence="7">Protein modification; protein glycosylation.</text>
</comment>
<evidence type="ECO:0000256" key="7">
    <source>
        <dbReference type="RuleBase" id="RU365085"/>
    </source>
</evidence>
<reference evidence="8 9" key="1">
    <citation type="submission" date="2022-12" db="EMBL/GenBank/DDBJ databases">
        <title>Chromosome-scale assembly of the Ensete ventricosum genome.</title>
        <authorList>
            <person name="Dussert Y."/>
            <person name="Stocks J."/>
            <person name="Wendawek A."/>
            <person name="Woldeyes F."/>
            <person name="Nichols R.A."/>
            <person name="Borrell J.S."/>
        </authorList>
    </citation>
    <scope>NUCLEOTIDE SEQUENCE [LARGE SCALE GENOMIC DNA]</scope>
    <source>
        <strain evidence="9">cv. Maze</strain>
        <tissue evidence="8">Seeds</tissue>
    </source>
</reference>
<comment type="caution">
    <text evidence="8">The sequence shown here is derived from an EMBL/GenBank/DDBJ whole genome shotgun (WGS) entry which is preliminary data.</text>
</comment>
<dbReference type="AlphaFoldDB" id="A0AAV8Q2W0"/>
<comment type="caution">
    <text evidence="7">Lacks conserved residue(s) required for the propagation of feature annotation.</text>
</comment>
<evidence type="ECO:0000256" key="2">
    <source>
        <dbReference type="ARBA" id="ARBA00010430"/>
    </source>
</evidence>
<comment type="function">
    <text evidence="7">Stabilizer subunit of the dolichol-phosphate mannose (DPM) synthase complex; tethers catalytic subunit to the ER.</text>
</comment>
<dbReference type="GO" id="GO:0006506">
    <property type="term" value="P:GPI anchor biosynthetic process"/>
    <property type="evidence" value="ECO:0007669"/>
    <property type="project" value="TreeGrafter"/>
</dbReference>
<keyword evidence="4 7" id="KW-0256">Endoplasmic reticulum</keyword>
<accession>A0AAV8Q2W0</accession>
<keyword evidence="5 7" id="KW-1133">Transmembrane helix</keyword>
<feature type="transmembrane region" description="Helical" evidence="7">
    <location>
        <begin position="106"/>
        <end position="129"/>
    </location>
</feature>
<evidence type="ECO:0000256" key="1">
    <source>
        <dbReference type="ARBA" id="ARBA00004477"/>
    </source>
</evidence>
<keyword evidence="9" id="KW-1185">Reference proteome</keyword>
<dbReference type="GO" id="GO:0005789">
    <property type="term" value="C:endoplasmic reticulum membrane"/>
    <property type="evidence" value="ECO:0007669"/>
    <property type="project" value="UniProtKB-SubCell"/>
</dbReference>
<gene>
    <name evidence="8" type="ORF">OPV22_005963</name>
</gene>
<organism evidence="8 9">
    <name type="scientific">Ensete ventricosum</name>
    <name type="common">Abyssinian banana</name>
    <name type="synonym">Musa ensete</name>
    <dbReference type="NCBI Taxonomy" id="4639"/>
    <lineage>
        <taxon>Eukaryota</taxon>
        <taxon>Viridiplantae</taxon>
        <taxon>Streptophyta</taxon>
        <taxon>Embryophyta</taxon>
        <taxon>Tracheophyta</taxon>
        <taxon>Spermatophyta</taxon>
        <taxon>Magnoliopsida</taxon>
        <taxon>Liliopsida</taxon>
        <taxon>Zingiberales</taxon>
        <taxon>Musaceae</taxon>
        <taxon>Ensete</taxon>
    </lineage>
</organism>
<dbReference type="EMBL" id="JAQQAF010000002">
    <property type="protein sequence ID" value="KAJ8505077.1"/>
    <property type="molecule type" value="Genomic_DNA"/>
</dbReference>
<comment type="subcellular location">
    <subcellularLocation>
        <location evidence="1 7">Endoplasmic reticulum membrane</location>
        <topology evidence="1 7">Multi-pass membrane protein</topology>
    </subcellularLocation>
</comment>
<evidence type="ECO:0000256" key="3">
    <source>
        <dbReference type="ARBA" id="ARBA00022692"/>
    </source>
</evidence>
<dbReference type="InterPro" id="IPR013174">
    <property type="entry name" value="DPM3"/>
</dbReference>
<comment type="subunit">
    <text evidence="7">Component of the dolichol-phosphate mannose (DPM) synthase complex.</text>
</comment>
<proteinExistence type="inferred from homology"/>
<name>A0AAV8Q2W0_ENSVE</name>
<dbReference type="PANTHER" id="PTHR16433:SF0">
    <property type="entry name" value="DOLICHOL-PHOSPHATE MANNOSYLTRANSFERASE SUBUNIT 3"/>
    <property type="match status" value="1"/>
</dbReference>
<evidence type="ECO:0000313" key="9">
    <source>
        <dbReference type="Proteomes" id="UP001222027"/>
    </source>
</evidence>
<keyword evidence="3 7" id="KW-0812">Transmembrane</keyword>
<evidence type="ECO:0000256" key="6">
    <source>
        <dbReference type="ARBA" id="ARBA00023136"/>
    </source>
</evidence>
<sequence>MDASVTGLGDGCFETGDAAGGFTEALGRHRRLESSDAGWLRAGGEGAEVGTGNCCTRPDVVVPCDPSRSPIASALAAGFSESHRLQVTASNLLEASVVPRSYTWLLPVYLVVSLGCYGLLMVGVGLMLFPTCPHEASLLQKDIIEAKEFLKSRGVDVGAD</sequence>
<evidence type="ECO:0000313" key="8">
    <source>
        <dbReference type="EMBL" id="KAJ8505077.1"/>
    </source>
</evidence>
<dbReference type="Pfam" id="PF08285">
    <property type="entry name" value="DPM3"/>
    <property type="match status" value="1"/>
</dbReference>
<keyword evidence="6 7" id="KW-0472">Membrane</keyword>
<dbReference type="GO" id="GO:0033185">
    <property type="term" value="C:dolichol-phosphate-mannose synthase complex"/>
    <property type="evidence" value="ECO:0007669"/>
    <property type="project" value="TreeGrafter"/>
</dbReference>
<dbReference type="PANTHER" id="PTHR16433">
    <property type="entry name" value="DOLICHOL-PHOSPHATE MANNOSYLTRANSFERASE SUBUNIT 3"/>
    <property type="match status" value="1"/>
</dbReference>